<keyword evidence="5 6" id="KW-0472">Membrane</keyword>
<name>A0A2M6WBK7_9BACT</name>
<keyword evidence="3 6" id="KW-0812">Transmembrane</keyword>
<evidence type="ECO:0000256" key="3">
    <source>
        <dbReference type="ARBA" id="ARBA00022692"/>
    </source>
</evidence>
<comment type="similarity">
    <text evidence="2">Belongs to the TspO/BZRP family.</text>
</comment>
<feature type="transmembrane region" description="Helical" evidence="6">
    <location>
        <begin position="77"/>
        <end position="95"/>
    </location>
</feature>
<dbReference type="EMBL" id="PFBO01000129">
    <property type="protein sequence ID" value="PIT90167.1"/>
    <property type="molecule type" value="Genomic_DNA"/>
</dbReference>
<evidence type="ECO:0000256" key="1">
    <source>
        <dbReference type="ARBA" id="ARBA00004141"/>
    </source>
</evidence>
<dbReference type="GO" id="GO:0016020">
    <property type="term" value="C:membrane"/>
    <property type="evidence" value="ECO:0007669"/>
    <property type="project" value="UniProtKB-SubCell"/>
</dbReference>
<reference evidence="8" key="1">
    <citation type="submission" date="2017-09" db="EMBL/GenBank/DDBJ databases">
        <title>Depth-based differentiation of microbial function through sediment-hosted aquifers and enrichment of novel symbionts in the deep terrestrial subsurface.</title>
        <authorList>
            <person name="Probst A.J."/>
            <person name="Ladd B."/>
            <person name="Jarett J.K."/>
            <person name="Geller-Mcgrath D.E."/>
            <person name="Sieber C.M.K."/>
            <person name="Emerson J.B."/>
            <person name="Anantharaman K."/>
            <person name="Thomas B.C."/>
            <person name="Malmstrom R."/>
            <person name="Stieglmeier M."/>
            <person name="Klingl A."/>
            <person name="Woyke T."/>
            <person name="Ryan C.M."/>
            <person name="Banfield J.F."/>
        </authorList>
    </citation>
    <scope>NUCLEOTIDE SEQUENCE [LARGE SCALE GENOMIC DNA]</scope>
</reference>
<dbReference type="GO" id="GO:0033013">
    <property type="term" value="P:tetrapyrrole metabolic process"/>
    <property type="evidence" value="ECO:0007669"/>
    <property type="project" value="UniProtKB-ARBA"/>
</dbReference>
<dbReference type="FunFam" id="1.20.1260.100:FF:000001">
    <property type="entry name" value="translocator protein 2"/>
    <property type="match status" value="1"/>
</dbReference>
<dbReference type="Gene3D" id="1.20.1260.100">
    <property type="entry name" value="TspO/MBR protein"/>
    <property type="match status" value="1"/>
</dbReference>
<dbReference type="AlphaFoldDB" id="A0A2M6WBK7"/>
<feature type="transmembrane region" description="Helical" evidence="6">
    <location>
        <begin position="7"/>
        <end position="26"/>
    </location>
</feature>
<dbReference type="PANTHER" id="PTHR10057:SF0">
    <property type="entry name" value="TRANSLOCATOR PROTEIN"/>
    <property type="match status" value="1"/>
</dbReference>
<dbReference type="PANTHER" id="PTHR10057">
    <property type="entry name" value="PERIPHERAL-TYPE BENZODIAZEPINE RECEPTOR"/>
    <property type="match status" value="1"/>
</dbReference>
<dbReference type="Proteomes" id="UP000230543">
    <property type="component" value="Unassembled WGS sequence"/>
</dbReference>
<dbReference type="InterPro" id="IPR038330">
    <property type="entry name" value="TspO/MBR-related_sf"/>
</dbReference>
<evidence type="ECO:0000313" key="8">
    <source>
        <dbReference type="Proteomes" id="UP000230543"/>
    </source>
</evidence>
<dbReference type="CDD" id="cd15904">
    <property type="entry name" value="TSPO_MBR"/>
    <property type="match status" value="1"/>
</dbReference>
<proteinExistence type="inferred from homology"/>
<dbReference type="InterPro" id="IPR004307">
    <property type="entry name" value="TspO_MBR"/>
</dbReference>
<evidence type="ECO:0000256" key="6">
    <source>
        <dbReference type="SAM" id="Phobius"/>
    </source>
</evidence>
<feature type="transmembrane region" description="Helical" evidence="6">
    <location>
        <begin position="46"/>
        <end position="65"/>
    </location>
</feature>
<evidence type="ECO:0000256" key="5">
    <source>
        <dbReference type="ARBA" id="ARBA00023136"/>
    </source>
</evidence>
<organism evidence="7 8">
    <name type="scientific">Candidatus Komeilibacteria bacterium CG10_big_fil_rev_8_21_14_0_10_41_13</name>
    <dbReference type="NCBI Taxonomy" id="1974476"/>
    <lineage>
        <taxon>Bacteria</taxon>
        <taxon>Candidatus Komeiliibacteriota</taxon>
    </lineage>
</organism>
<evidence type="ECO:0000313" key="7">
    <source>
        <dbReference type="EMBL" id="PIT90167.1"/>
    </source>
</evidence>
<feature type="transmembrane region" description="Helical" evidence="6">
    <location>
        <begin position="101"/>
        <end position="121"/>
    </location>
</feature>
<evidence type="ECO:0000256" key="4">
    <source>
        <dbReference type="ARBA" id="ARBA00022989"/>
    </source>
</evidence>
<comment type="caution">
    <text evidence="7">The sequence shown here is derived from an EMBL/GenBank/DDBJ whole genome shotgun (WGS) entry which is preliminary data.</text>
</comment>
<dbReference type="PIRSF" id="PIRSF005859">
    <property type="entry name" value="PBR"/>
    <property type="match status" value="1"/>
</dbReference>
<feature type="transmembrane region" description="Helical" evidence="6">
    <location>
        <begin position="133"/>
        <end position="154"/>
    </location>
</feature>
<accession>A0A2M6WBK7</accession>
<protein>
    <submittedName>
        <fullName evidence="7">TspO protein</fullName>
    </submittedName>
</protein>
<gene>
    <name evidence="7" type="ORF">COU22_03685</name>
</gene>
<comment type="subcellular location">
    <subcellularLocation>
        <location evidence="1">Membrane</location>
        <topology evidence="1">Multi-pass membrane protein</topology>
    </subcellularLocation>
</comment>
<sequence>MKLKLSYFVIPAIVILVALMGSFFTSAGMDWYQTSLIRPELTPPDWAFPIAWNIIFLLAIISAILGYNRSRAQNRSLAVFLFIFSAILNVLWTLLFFKLQLISVALIEIIILEIVNLALIVHLYKISRLSSFLLWPYGLWVGFATYLNYLIVILN</sequence>
<dbReference type="Pfam" id="PF03073">
    <property type="entry name" value="TspO_MBR"/>
    <property type="match status" value="1"/>
</dbReference>
<keyword evidence="4 6" id="KW-1133">Transmembrane helix</keyword>
<evidence type="ECO:0000256" key="2">
    <source>
        <dbReference type="ARBA" id="ARBA00007524"/>
    </source>
</evidence>